<dbReference type="AlphaFoldDB" id="A0AA43XLA6"/>
<accession>A0AA43XLA6</accession>
<dbReference type="SUPFAM" id="SSF48239">
    <property type="entry name" value="Terpenoid cyclases/Protein prenyltransferases"/>
    <property type="match status" value="1"/>
</dbReference>
<reference evidence="1 2" key="1">
    <citation type="submission" date="2019-04" db="EMBL/GenBank/DDBJ databases">
        <title>Isachenkonia alkalipeptolytica gen. nov. sp. nov. a new anaerobic, alkiliphilic organothrophic bacterium capable to reduce synthesized ferrihydrite isolated from a soda lake.</title>
        <authorList>
            <person name="Toshchakov S.V."/>
            <person name="Zavarzina D.G."/>
            <person name="Zhilina T.N."/>
            <person name="Kostrikina N.A."/>
            <person name="Kublanov I.V."/>
        </authorList>
    </citation>
    <scope>NUCLEOTIDE SEQUENCE [LARGE SCALE GENOMIC DNA]</scope>
    <source>
        <strain evidence="1 2">Z-1701</strain>
    </source>
</reference>
<comment type="caution">
    <text evidence="1">The sequence shown here is derived from an EMBL/GenBank/DDBJ whole genome shotgun (WGS) entry which is preliminary data.</text>
</comment>
<dbReference type="EMBL" id="SUMG01000008">
    <property type="protein sequence ID" value="NBG88486.1"/>
    <property type="molecule type" value="Genomic_DNA"/>
</dbReference>
<name>A0AA43XLA6_9CLOT</name>
<dbReference type="RefSeq" id="WP_160721134.1">
    <property type="nucleotide sequence ID" value="NZ_SUMG01000008.1"/>
</dbReference>
<dbReference type="Gene3D" id="1.50.10.20">
    <property type="match status" value="1"/>
</dbReference>
<gene>
    <name evidence="1" type="ORF">ISALK_08220</name>
</gene>
<evidence type="ECO:0000313" key="2">
    <source>
        <dbReference type="Proteomes" id="UP000449710"/>
    </source>
</evidence>
<dbReference type="Proteomes" id="UP000449710">
    <property type="component" value="Unassembled WGS sequence"/>
</dbReference>
<keyword evidence="2" id="KW-1185">Reference proteome</keyword>
<protein>
    <submittedName>
        <fullName evidence="1">Uncharacterized protein</fullName>
    </submittedName>
</protein>
<evidence type="ECO:0000313" key="1">
    <source>
        <dbReference type="EMBL" id="NBG88486.1"/>
    </source>
</evidence>
<dbReference type="InterPro" id="IPR008930">
    <property type="entry name" value="Terpenoid_cyclase/PrenylTrfase"/>
</dbReference>
<organism evidence="1 2">
    <name type="scientific">Isachenkonia alkalipeptolytica</name>
    <dbReference type="NCBI Taxonomy" id="2565777"/>
    <lineage>
        <taxon>Bacteria</taxon>
        <taxon>Bacillati</taxon>
        <taxon>Bacillota</taxon>
        <taxon>Clostridia</taxon>
        <taxon>Eubacteriales</taxon>
        <taxon>Clostridiaceae</taxon>
        <taxon>Isachenkonia</taxon>
    </lineage>
</organism>
<proteinExistence type="predicted"/>
<sequence length="316" mass="37608">MRFKNDKFRKQQNWMFRNARPLELARWRYHMESKGKEEIFTCLKAFQNHDGGFGHGIEPDFWNPASTPMASWRAAQILKEIDTDPKEEIVQNLVRYLVSTMNRNTGMWPSSVPGNNDHPHAPWWHWKEDVQANWMFNPAVELSAYLIYWSQNNHDALKISWESMAKALDHLMEQTEMDRHELNNYKNAIDILRGDVLEFNRRMPHSFEKVEKKVWKLIEGCMDQSYKNWGKDYLALPLDFINHPEQMKNIQISEIESLVEKNLTFYATSLTDEGVWDITWDWDQYPEEFAVAKRIWQGILIVNRCKILKTFGVIDH</sequence>